<evidence type="ECO:0000313" key="1">
    <source>
        <dbReference type="EMBL" id="KAL3312180.1"/>
    </source>
</evidence>
<proteinExistence type="predicted"/>
<sequence length="71" mass="8164">MKLTSAVTDNWEVTKYKLIPKAIVDSVLLLQFEQVSEREQLITIAGGNWFPDRGFGGGIWLRNFLFIMVFN</sequence>
<dbReference type="AlphaFoldDB" id="A0ABD2PXM8"/>
<gene>
    <name evidence="1" type="ORF">Ciccas_009233</name>
</gene>
<protein>
    <submittedName>
        <fullName evidence="1">Uncharacterized protein</fullName>
    </submittedName>
</protein>
<comment type="caution">
    <text evidence="1">The sequence shown here is derived from an EMBL/GenBank/DDBJ whole genome shotgun (WGS) entry which is preliminary data.</text>
</comment>
<accession>A0ABD2PXM8</accession>
<evidence type="ECO:0000313" key="2">
    <source>
        <dbReference type="Proteomes" id="UP001626550"/>
    </source>
</evidence>
<organism evidence="1 2">
    <name type="scientific">Cichlidogyrus casuarinus</name>
    <dbReference type="NCBI Taxonomy" id="1844966"/>
    <lineage>
        <taxon>Eukaryota</taxon>
        <taxon>Metazoa</taxon>
        <taxon>Spiralia</taxon>
        <taxon>Lophotrochozoa</taxon>
        <taxon>Platyhelminthes</taxon>
        <taxon>Monogenea</taxon>
        <taxon>Monopisthocotylea</taxon>
        <taxon>Dactylogyridea</taxon>
        <taxon>Ancyrocephalidae</taxon>
        <taxon>Cichlidogyrus</taxon>
    </lineage>
</organism>
<reference evidence="1 2" key="1">
    <citation type="submission" date="2024-11" db="EMBL/GenBank/DDBJ databases">
        <title>Adaptive evolution of stress response genes in parasites aligns with host niche diversity.</title>
        <authorList>
            <person name="Hahn C."/>
            <person name="Resl P."/>
        </authorList>
    </citation>
    <scope>NUCLEOTIDE SEQUENCE [LARGE SCALE GENOMIC DNA]</scope>
    <source>
        <strain evidence="1">EGGRZ-B1_66</strain>
        <tissue evidence="1">Body</tissue>
    </source>
</reference>
<keyword evidence="2" id="KW-1185">Reference proteome</keyword>
<dbReference type="EMBL" id="JBJKFK010001814">
    <property type="protein sequence ID" value="KAL3312180.1"/>
    <property type="molecule type" value="Genomic_DNA"/>
</dbReference>
<dbReference type="Proteomes" id="UP001626550">
    <property type="component" value="Unassembled WGS sequence"/>
</dbReference>
<name>A0ABD2PXM8_9PLAT</name>